<dbReference type="Gene3D" id="3.40.50.360">
    <property type="match status" value="1"/>
</dbReference>
<keyword evidence="2" id="KW-0560">Oxidoreductase</keyword>
<accession>A0A7X9WUT9</accession>
<evidence type="ECO:0000313" key="4">
    <source>
        <dbReference type="EMBL" id="NML10233.1"/>
    </source>
</evidence>
<proteinExistence type="inferred from homology"/>
<gene>
    <name evidence="4" type="ORF">HHL08_08730</name>
</gene>
<dbReference type="RefSeq" id="WP_169572429.1">
    <property type="nucleotide sequence ID" value="NZ_JABBFV010000005.1"/>
</dbReference>
<keyword evidence="5" id="KW-1185">Reference proteome</keyword>
<evidence type="ECO:0000256" key="2">
    <source>
        <dbReference type="ARBA" id="ARBA00023002"/>
    </source>
</evidence>
<reference evidence="4 5" key="1">
    <citation type="submission" date="2020-04" db="EMBL/GenBank/DDBJ databases">
        <title>Sphingobium sp. AR-3-1 isolated from Arctic soil.</title>
        <authorList>
            <person name="Dahal R.H."/>
            <person name="Chaudhary D.K."/>
        </authorList>
    </citation>
    <scope>NUCLEOTIDE SEQUENCE [LARGE SCALE GENOMIC DNA]</scope>
    <source>
        <strain evidence="4 5">AR-3-1</strain>
    </source>
</reference>
<dbReference type="EMBL" id="JABBFV010000005">
    <property type="protein sequence ID" value="NML10233.1"/>
    <property type="molecule type" value="Genomic_DNA"/>
</dbReference>
<dbReference type="InterPro" id="IPR029039">
    <property type="entry name" value="Flavoprotein-like_sf"/>
</dbReference>
<dbReference type="GO" id="GO:0005829">
    <property type="term" value="C:cytosol"/>
    <property type="evidence" value="ECO:0007669"/>
    <property type="project" value="TreeGrafter"/>
</dbReference>
<evidence type="ECO:0000256" key="1">
    <source>
        <dbReference type="ARBA" id="ARBA00006252"/>
    </source>
</evidence>
<sequence length="223" mass="24443">MADAAKGHARHVAILIHPDPQSFNAAIAHAYCETVRECGQEAILRDLYAMKFDPVLKSEERPDRRGFEIAPDVRAELEAIEGCDVVALIYPIWFGLPPAMMKGYVDRVIGAGVTPHQVQDGAGRGPLTAGHMITITTSGARDAWLDEQGQLDSLRELSSRYLFRAFSMKSADYLHIGSIVEGLPTRFIDEHLSDVRERARKICARLAVEQYGAAAPPSISDGS</sequence>
<organism evidence="4 5">
    <name type="scientific">Sphingobium psychrophilum</name>
    <dbReference type="NCBI Taxonomy" id="2728834"/>
    <lineage>
        <taxon>Bacteria</taxon>
        <taxon>Pseudomonadati</taxon>
        <taxon>Pseudomonadota</taxon>
        <taxon>Alphaproteobacteria</taxon>
        <taxon>Sphingomonadales</taxon>
        <taxon>Sphingomonadaceae</taxon>
        <taxon>Sphingobium</taxon>
    </lineage>
</organism>
<dbReference type="InterPro" id="IPR051545">
    <property type="entry name" value="NAD(P)H_dehydrogenase_qn"/>
</dbReference>
<evidence type="ECO:0000259" key="3">
    <source>
        <dbReference type="Pfam" id="PF02525"/>
    </source>
</evidence>
<dbReference type="AlphaFoldDB" id="A0A7X9WUT9"/>
<dbReference type="Pfam" id="PF02525">
    <property type="entry name" value="Flavodoxin_2"/>
    <property type="match status" value="1"/>
</dbReference>
<dbReference type="GO" id="GO:0003955">
    <property type="term" value="F:NAD(P)H dehydrogenase (quinone) activity"/>
    <property type="evidence" value="ECO:0007669"/>
    <property type="project" value="TreeGrafter"/>
</dbReference>
<name>A0A7X9WUT9_9SPHN</name>
<protein>
    <recommendedName>
        <fullName evidence="3">Flavodoxin-like fold domain-containing protein</fullName>
    </recommendedName>
</protein>
<comment type="caution">
    <text evidence="4">The sequence shown here is derived from an EMBL/GenBank/DDBJ whole genome shotgun (WGS) entry which is preliminary data.</text>
</comment>
<dbReference type="SUPFAM" id="SSF52218">
    <property type="entry name" value="Flavoproteins"/>
    <property type="match status" value="1"/>
</dbReference>
<feature type="domain" description="Flavodoxin-like fold" evidence="3">
    <location>
        <begin position="10"/>
        <end position="197"/>
    </location>
</feature>
<evidence type="ECO:0000313" key="5">
    <source>
        <dbReference type="Proteomes" id="UP000519023"/>
    </source>
</evidence>
<dbReference type="PANTHER" id="PTHR10204">
    <property type="entry name" value="NAD P H OXIDOREDUCTASE-RELATED"/>
    <property type="match status" value="1"/>
</dbReference>
<comment type="similarity">
    <text evidence="1">Belongs to the NAD(P)H dehydrogenase (quinone) family.</text>
</comment>
<dbReference type="Proteomes" id="UP000519023">
    <property type="component" value="Unassembled WGS sequence"/>
</dbReference>
<dbReference type="InterPro" id="IPR003680">
    <property type="entry name" value="Flavodoxin_fold"/>
</dbReference>
<dbReference type="PANTHER" id="PTHR10204:SF34">
    <property type="entry name" value="NAD(P)H DEHYDROGENASE [QUINONE] 1 ISOFORM 1"/>
    <property type="match status" value="1"/>
</dbReference>